<dbReference type="RefSeq" id="WP_380748577.1">
    <property type="nucleotide sequence ID" value="NZ_JBHSRF010000007.1"/>
</dbReference>
<sequence length="200" mass="21509">MVCDVGWGDDTDATGAAGPHIALGTDEPGIRGLFRFRPETAFPMNQLVDVLLCGDNTLTRGERELIAAYVSSLNECRFCFYTHAAFAAVRLDEGMELVRQVCADLDTAPVTDKMKALLRIAASVQRGGRNVSDQQVAEARAADATDVEIHDTVLIAAAFCMFNRYVDGLATFAPDDPAVYAERAGRTEGYVAVLADSLKG</sequence>
<dbReference type="PANTHER" id="PTHR35446">
    <property type="entry name" value="SI:CH211-175M2.5"/>
    <property type="match status" value="1"/>
</dbReference>
<dbReference type="PANTHER" id="PTHR35446:SF2">
    <property type="entry name" value="CARBOXYMUCONOLACTONE DECARBOXYLASE-LIKE DOMAIN-CONTAINING PROTEIN"/>
    <property type="match status" value="1"/>
</dbReference>
<comment type="caution">
    <text evidence="2">The sequence shown here is derived from an EMBL/GenBank/DDBJ whole genome shotgun (WGS) entry which is preliminary data.</text>
</comment>
<name>A0ABW1NCS7_9ACTN</name>
<dbReference type="SUPFAM" id="SSF69118">
    <property type="entry name" value="AhpD-like"/>
    <property type="match status" value="1"/>
</dbReference>
<dbReference type="InterPro" id="IPR003779">
    <property type="entry name" value="CMD-like"/>
</dbReference>
<evidence type="ECO:0000313" key="3">
    <source>
        <dbReference type="Proteomes" id="UP001596137"/>
    </source>
</evidence>
<gene>
    <name evidence="2" type="ORF">ACFP1K_08025</name>
</gene>
<organism evidence="2 3">
    <name type="scientific">Sphaerisporangium aureirubrum</name>
    <dbReference type="NCBI Taxonomy" id="1544736"/>
    <lineage>
        <taxon>Bacteria</taxon>
        <taxon>Bacillati</taxon>
        <taxon>Actinomycetota</taxon>
        <taxon>Actinomycetes</taxon>
        <taxon>Streptosporangiales</taxon>
        <taxon>Streptosporangiaceae</taxon>
        <taxon>Sphaerisporangium</taxon>
    </lineage>
</organism>
<protein>
    <submittedName>
        <fullName evidence="2">Carboxymuconolactone decarboxylase family protein</fullName>
    </submittedName>
</protein>
<dbReference type="Pfam" id="PF02627">
    <property type="entry name" value="CMD"/>
    <property type="match status" value="1"/>
</dbReference>
<evidence type="ECO:0000313" key="2">
    <source>
        <dbReference type="EMBL" id="MFC6081106.1"/>
    </source>
</evidence>
<dbReference type="EMBL" id="JBHSRF010000007">
    <property type="protein sequence ID" value="MFC6081106.1"/>
    <property type="molecule type" value="Genomic_DNA"/>
</dbReference>
<dbReference type="Proteomes" id="UP001596137">
    <property type="component" value="Unassembled WGS sequence"/>
</dbReference>
<feature type="domain" description="Carboxymuconolactone decarboxylase-like" evidence="1">
    <location>
        <begin position="100"/>
        <end position="169"/>
    </location>
</feature>
<dbReference type="Gene3D" id="1.20.1290.10">
    <property type="entry name" value="AhpD-like"/>
    <property type="match status" value="1"/>
</dbReference>
<proteinExistence type="predicted"/>
<evidence type="ECO:0000259" key="1">
    <source>
        <dbReference type="Pfam" id="PF02627"/>
    </source>
</evidence>
<reference evidence="3" key="1">
    <citation type="journal article" date="2019" name="Int. J. Syst. Evol. Microbiol.">
        <title>The Global Catalogue of Microorganisms (GCM) 10K type strain sequencing project: providing services to taxonomists for standard genome sequencing and annotation.</title>
        <authorList>
            <consortium name="The Broad Institute Genomics Platform"/>
            <consortium name="The Broad Institute Genome Sequencing Center for Infectious Disease"/>
            <person name="Wu L."/>
            <person name="Ma J."/>
        </authorList>
    </citation>
    <scope>NUCLEOTIDE SEQUENCE [LARGE SCALE GENOMIC DNA]</scope>
    <source>
        <strain evidence="3">JCM 30346</strain>
    </source>
</reference>
<keyword evidence="3" id="KW-1185">Reference proteome</keyword>
<dbReference type="InterPro" id="IPR029032">
    <property type="entry name" value="AhpD-like"/>
</dbReference>
<accession>A0ABW1NCS7</accession>